<evidence type="ECO:0000313" key="2">
    <source>
        <dbReference type="Ensembl" id="ENSOKIP00005065919.1"/>
    </source>
</evidence>
<dbReference type="Ensembl" id="ENSOKIT00005070115.1">
    <property type="protein sequence ID" value="ENSOKIP00005065919.1"/>
    <property type="gene ID" value="ENSOKIG00005028346.1"/>
</dbReference>
<evidence type="ECO:0000259" key="1">
    <source>
        <dbReference type="Pfam" id="PF00080"/>
    </source>
</evidence>
<protein>
    <recommendedName>
        <fullName evidence="1">Superoxide dismutase copper/zinc binding domain-containing protein</fullName>
    </recommendedName>
</protein>
<keyword evidence="3" id="KW-1185">Reference proteome</keyword>
<dbReference type="InterPro" id="IPR001424">
    <property type="entry name" value="SOD_Cu_Zn_dom"/>
</dbReference>
<dbReference type="SUPFAM" id="SSF49329">
    <property type="entry name" value="Cu,Zn superoxide dismutase-like"/>
    <property type="match status" value="1"/>
</dbReference>
<dbReference type="InterPro" id="IPR036423">
    <property type="entry name" value="SOD-like_Cu/Zn_dom_sf"/>
</dbReference>
<dbReference type="Proteomes" id="UP000694557">
    <property type="component" value="Unassembled WGS sequence"/>
</dbReference>
<accession>A0A8C7I2G1</accession>
<feature type="domain" description="Superoxide dismutase copper/zinc binding" evidence="1">
    <location>
        <begin position="72"/>
        <end position="197"/>
    </location>
</feature>
<reference evidence="2" key="1">
    <citation type="submission" date="2025-08" db="UniProtKB">
        <authorList>
            <consortium name="Ensembl"/>
        </authorList>
    </citation>
    <scope>IDENTIFICATION</scope>
</reference>
<dbReference type="PANTHER" id="PTHR20910:SF1">
    <property type="entry name" value="SUPEROXIDE DISMUTASE COPPER_ZINC BINDING DOMAIN-CONTAINING PROTEIN"/>
    <property type="match status" value="1"/>
</dbReference>
<dbReference type="AlphaFoldDB" id="A0A8C7I2G1"/>
<dbReference type="Gene3D" id="2.60.40.200">
    <property type="entry name" value="Superoxide dismutase, copper/zinc binding domain"/>
    <property type="match status" value="1"/>
</dbReference>
<evidence type="ECO:0000313" key="3">
    <source>
        <dbReference type="Proteomes" id="UP000694557"/>
    </source>
</evidence>
<proteinExistence type="predicted"/>
<dbReference type="PANTHER" id="PTHR20910">
    <property type="entry name" value="AGAP001623-PA"/>
    <property type="match status" value="1"/>
</dbReference>
<dbReference type="Pfam" id="PF00080">
    <property type="entry name" value="Sod_Cu"/>
    <property type="match status" value="1"/>
</dbReference>
<sequence>MTFHLEPSSLTQLGELKVGSPLTPVKSRLDLASFSSNTRFALLKLGSSSYMCAEIRQMNRKEVSALVNMRGVKGYFLFRQDSPFEVTKLRVNLTNLGSRVGPYHIHHFPTPPMRSPSQTTCSNDNVGGHWNPFGMDTKDPTYPSGPGSTHDRYEVGDLSARHGSLEGKAVMEAVFTDFNLPLFGQNSIVGRSVVIHRPDGTRLGSSLGHICDTLTFMNGTSDKIRMFYMIVPFLFSSVSSRSIISDSNQTLYSCKREIAIFTFIF</sequence>
<name>A0A8C7I2G1_ONCKI</name>
<dbReference type="InterPro" id="IPR053257">
    <property type="entry name" value="Cu-only_SOD"/>
</dbReference>
<dbReference type="GO" id="GO:0006801">
    <property type="term" value="P:superoxide metabolic process"/>
    <property type="evidence" value="ECO:0007669"/>
    <property type="project" value="InterPro"/>
</dbReference>
<organism evidence="2 3">
    <name type="scientific">Oncorhynchus kisutch</name>
    <name type="common">Coho salmon</name>
    <name type="synonym">Salmo kisutch</name>
    <dbReference type="NCBI Taxonomy" id="8019"/>
    <lineage>
        <taxon>Eukaryota</taxon>
        <taxon>Metazoa</taxon>
        <taxon>Chordata</taxon>
        <taxon>Craniata</taxon>
        <taxon>Vertebrata</taxon>
        <taxon>Euteleostomi</taxon>
        <taxon>Actinopterygii</taxon>
        <taxon>Neopterygii</taxon>
        <taxon>Teleostei</taxon>
        <taxon>Protacanthopterygii</taxon>
        <taxon>Salmoniformes</taxon>
        <taxon>Salmonidae</taxon>
        <taxon>Salmoninae</taxon>
        <taxon>Oncorhynchus</taxon>
    </lineage>
</organism>
<reference evidence="2" key="2">
    <citation type="submission" date="2025-09" db="UniProtKB">
        <authorList>
            <consortium name="Ensembl"/>
        </authorList>
    </citation>
    <scope>IDENTIFICATION</scope>
</reference>
<dbReference type="GO" id="GO:0046872">
    <property type="term" value="F:metal ion binding"/>
    <property type="evidence" value="ECO:0007669"/>
    <property type="project" value="InterPro"/>
</dbReference>
<dbReference type="GeneTree" id="ENSGT00530000064791"/>